<proteinExistence type="predicted"/>
<feature type="compositionally biased region" description="Basic and acidic residues" evidence="1">
    <location>
        <begin position="882"/>
        <end position="895"/>
    </location>
</feature>
<dbReference type="Pfam" id="PF25995">
    <property type="entry name" value="STB6_N"/>
    <property type="match status" value="1"/>
</dbReference>
<comment type="caution">
    <text evidence="3">The sequence shown here is derived from an EMBL/GenBank/DDBJ whole genome shotgun (WGS) entry which is preliminary data.</text>
</comment>
<feature type="compositionally biased region" description="Basic and acidic residues" evidence="1">
    <location>
        <begin position="652"/>
        <end position="661"/>
    </location>
</feature>
<feature type="region of interest" description="Disordered" evidence="1">
    <location>
        <begin position="639"/>
        <end position="661"/>
    </location>
</feature>
<evidence type="ECO:0000259" key="2">
    <source>
        <dbReference type="Pfam" id="PF25995"/>
    </source>
</evidence>
<dbReference type="PANTHER" id="PTHR31011">
    <property type="entry name" value="PROTEIN STB2-RELATED"/>
    <property type="match status" value="1"/>
</dbReference>
<dbReference type="InterPro" id="IPR059025">
    <property type="entry name" value="STB6_N"/>
</dbReference>
<feature type="compositionally biased region" description="Polar residues" evidence="1">
    <location>
        <begin position="556"/>
        <end position="566"/>
    </location>
</feature>
<dbReference type="PANTHER" id="PTHR31011:SF2">
    <property type="entry name" value="PROTEIN STB2-RELATED"/>
    <property type="match status" value="1"/>
</dbReference>
<feature type="region of interest" description="Disordered" evidence="1">
    <location>
        <begin position="484"/>
        <end position="566"/>
    </location>
</feature>
<feature type="compositionally biased region" description="Polar residues" evidence="1">
    <location>
        <begin position="639"/>
        <end position="651"/>
    </location>
</feature>
<feature type="compositionally biased region" description="Basic and acidic residues" evidence="1">
    <location>
        <begin position="484"/>
        <end position="508"/>
    </location>
</feature>
<name>A0AAD4QT77_9AGAM</name>
<feature type="compositionally biased region" description="Polar residues" evidence="1">
    <location>
        <begin position="939"/>
        <end position="950"/>
    </location>
</feature>
<evidence type="ECO:0000313" key="3">
    <source>
        <dbReference type="EMBL" id="KAI0307336.1"/>
    </source>
</evidence>
<accession>A0AAD4QT77</accession>
<keyword evidence="4" id="KW-1185">Reference proteome</keyword>
<protein>
    <recommendedName>
        <fullName evidence="2">STB6-like N-terminal domain-containing protein</fullName>
    </recommendedName>
</protein>
<feature type="region of interest" description="Disordered" evidence="1">
    <location>
        <begin position="860"/>
        <end position="902"/>
    </location>
</feature>
<sequence length="966" mass="109143">MSSFNNNNNNNDSSSSSVPPSFSLNPISYPRLLLPTVRNPRYQHRHYNTSSALPSPNVSSLLKSPKIKPRSTRSRLSSPSLSLQQHHHLLHSSITLCQSWLGNNANFEIVQDQLELDGYQLFAVEKWVTDRTRPVITLAVYTGDFHHKITVTALSPSYMLKPEEAKAEWDRVLRDLRQAGARPRDTEHGTLMVTSLANFRSDFTIVPIPSGFFLEDRDHLYTNINLLRMGCSGRMALTLQEPRRVHSKDTTKDRFIGMYHMSDKIRSTDLFGTTILELVKLIQAALSLFGMFNSCQDEWNGLLCDLTVDGVQRWVTEIGEPHMGVEPTERVADPVIVCALLSQVSNTRNKLYALGFGYLIPKDPFLDPQQFLKAVSAFQDSRLFSSSSPTNQPFLTDDVLVAIDIAYSKSRTTEPYKVHRVLLNKLDDLTTDLRTSSGPANINSTDIDQFVRFAQIKAAKDGVPSLKYLWGGRAELLALKRKDRPWSDGEDDNCRDRESKDRSEKVEELSTGDENDSTRAWSGKRMQRKIESWTGLSRQKKRSMDGGLKSHRSALVNDSPSGTPSIPQVVVSRNGEEEEILSSGQVSPISQSYGNHLGIAPSAADTSTSNLSDYERRVSEFNKIWLGRPPAAFRVTSWSDPRSARDNTSSEVGRERSDGGMHHVRDETIRESTYRSTGEGVRGKGMSNAVIPRRRSFDDAPRLTRSRVLPVHCMKIDVELCGQLLVMRRREQHLEGVVACLRVLTSRLSQMNAYLREDYEAHQPELARAEARTKIIAEIEGARDKAYAMVQETHALSYEAEQFHVPNLWHAVSLQRQKVFEMRSRVFDTGRRAPDVARFHRVLWTLDGQETFVDWAGRTEEEAAEEGGFYDTHLEEEEGEEEHEREREEREREAAPKPPPSWLLKMIASWGNRWGAGRKKADDIAVKSPPTVDGDKDTLSSPFSNDTTSPVPEFPTEDLNGLTHHQ</sequence>
<reference evidence="3" key="1">
    <citation type="journal article" date="2022" name="New Phytol.">
        <title>Evolutionary transition to the ectomycorrhizal habit in the genomes of a hyperdiverse lineage of mushroom-forming fungi.</title>
        <authorList>
            <person name="Looney B."/>
            <person name="Miyauchi S."/>
            <person name="Morin E."/>
            <person name="Drula E."/>
            <person name="Courty P.E."/>
            <person name="Kohler A."/>
            <person name="Kuo A."/>
            <person name="LaButti K."/>
            <person name="Pangilinan J."/>
            <person name="Lipzen A."/>
            <person name="Riley R."/>
            <person name="Andreopoulos W."/>
            <person name="He G."/>
            <person name="Johnson J."/>
            <person name="Nolan M."/>
            <person name="Tritt A."/>
            <person name="Barry K.W."/>
            <person name="Grigoriev I.V."/>
            <person name="Nagy L.G."/>
            <person name="Hibbett D."/>
            <person name="Henrissat B."/>
            <person name="Matheny P.B."/>
            <person name="Labbe J."/>
            <person name="Martin F.M."/>
        </authorList>
    </citation>
    <scope>NUCLEOTIDE SEQUENCE</scope>
    <source>
        <strain evidence="3">BPL690</strain>
    </source>
</reference>
<feature type="region of interest" description="Disordered" evidence="1">
    <location>
        <begin position="1"/>
        <end position="21"/>
    </location>
</feature>
<feature type="region of interest" description="Disordered" evidence="1">
    <location>
        <begin position="47"/>
        <end position="79"/>
    </location>
</feature>
<dbReference type="GO" id="GO:0070822">
    <property type="term" value="C:Sin3-type complex"/>
    <property type="evidence" value="ECO:0007669"/>
    <property type="project" value="TreeGrafter"/>
</dbReference>
<feature type="domain" description="STB6-like N-terminal" evidence="2">
    <location>
        <begin position="100"/>
        <end position="229"/>
    </location>
</feature>
<organism evidence="3 4">
    <name type="scientific">Multifurca ochricompacta</name>
    <dbReference type="NCBI Taxonomy" id="376703"/>
    <lineage>
        <taxon>Eukaryota</taxon>
        <taxon>Fungi</taxon>
        <taxon>Dikarya</taxon>
        <taxon>Basidiomycota</taxon>
        <taxon>Agaricomycotina</taxon>
        <taxon>Agaricomycetes</taxon>
        <taxon>Russulales</taxon>
        <taxon>Russulaceae</taxon>
        <taxon>Multifurca</taxon>
    </lineage>
</organism>
<dbReference type="EMBL" id="WTXG01000002">
    <property type="protein sequence ID" value="KAI0307336.1"/>
    <property type="molecule type" value="Genomic_DNA"/>
</dbReference>
<evidence type="ECO:0000256" key="1">
    <source>
        <dbReference type="SAM" id="MobiDB-lite"/>
    </source>
</evidence>
<gene>
    <name evidence="3" type="ORF">B0F90DRAFT_1622536</name>
</gene>
<dbReference type="InterPro" id="IPR038919">
    <property type="entry name" value="STB2/STB2"/>
</dbReference>
<feature type="compositionally biased region" description="Polar residues" evidence="1">
    <location>
        <begin position="48"/>
        <end position="62"/>
    </location>
</feature>
<feature type="region of interest" description="Disordered" evidence="1">
    <location>
        <begin position="918"/>
        <end position="966"/>
    </location>
</feature>
<dbReference type="AlphaFoldDB" id="A0AAD4QT77"/>
<dbReference type="Proteomes" id="UP001203297">
    <property type="component" value="Unassembled WGS sequence"/>
</dbReference>
<evidence type="ECO:0000313" key="4">
    <source>
        <dbReference type="Proteomes" id="UP001203297"/>
    </source>
</evidence>